<dbReference type="InterPro" id="IPR011257">
    <property type="entry name" value="DNA_glycosylase"/>
</dbReference>
<sequence length="148" mass="17495">MRRTLERPEKIRPDGDDGYFEQLTKAVFRAGFSWAVIREKWGGFLKSFENFDLSRVAVYDPDELQRLFEDSRIVRNPRKIIATVENARIMLDYIDEHGSFHAYLRSLDHLDYHTRVKVLTRPFAGLGRTSAFVFLHCVNEETPDWQDR</sequence>
<dbReference type="SUPFAM" id="SSF48150">
    <property type="entry name" value="DNA-glycosylase"/>
    <property type="match status" value="1"/>
</dbReference>
<evidence type="ECO:0000313" key="1">
    <source>
        <dbReference type="EMBL" id="CUV05227.1"/>
    </source>
</evidence>
<dbReference type="GO" id="GO:0006284">
    <property type="term" value="P:base-excision repair"/>
    <property type="evidence" value="ECO:0007669"/>
    <property type="project" value="InterPro"/>
</dbReference>
<dbReference type="Pfam" id="PF03352">
    <property type="entry name" value="Adenine_glyco"/>
    <property type="match status" value="1"/>
</dbReference>
<accession>A0A160VC66</accession>
<dbReference type="InterPro" id="IPR005019">
    <property type="entry name" value="Adenine_glyco"/>
</dbReference>
<keyword evidence="1" id="KW-0378">Hydrolase</keyword>
<name>A0A160VC66_9ZZZZ</name>
<gene>
    <name evidence="1" type="ORF">MGWOODY_Clf2700</name>
</gene>
<reference evidence="1" key="1">
    <citation type="submission" date="2015-10" db="EMBL/GenBank/DDBJ databases">
        <authorList>
            <person name="Gilbert D.G."/>
        </authorList>
    </citation>
    <scope>NUCLEOTIDE SEQUENCE</scope>
</reference>
<protein>
    <submittedName>
        <fullName evidence="1">DNA-3-methyladenine glycosylase</fullName>
        <ecNumber evidence="1">3.2.2.20</ecNumber>
    </submittedName>
</protein>
<dbReference type="EMBL" id="FAXA01000248">
    <property type="protein sequence ID" value="CUV05227.1"/>
    <property type="molecule type" value="Genomic_DNA"/>
</dbReference>
<dbReference type="GO" id="GO:0008725">
    <property type="term" value="F:DNA-3-methyladenine glycosylase activity"/>
    <property type="evidence" value="ECO:0007669"/>
    <property type="project" value="UniProtKB-EC"/>
</dbReference>
<keyword evidence="1" id="KW-0326">Glycosidase</keyword>
<dbReference type="InterPro" id="IPR052891">
    <property type="entry name" value="DNA-3mA_glycosylase"/>
</dbReference>
<dbReference type="AlphaFoldDB" id="A0A160VC66"/>
<dbReference type="PANTHER" id="PTHR30037">
    <property type="entry name" value="DNA-3-METHYLADENINE GLYCOSYLASE 1"/>
    <property type="match status" value="1"/>
</dbReference>
<proteinExistence type="predicted"/>
<dbReference type="EC" id="3.2.2.20" evidence="1"/>
<dbReference type="Gene3D" id="1.10.340.30">
    <property type="entry name" value="Hypothetical protein, domain 2"/>
    <property type="match status" value="1"/>
</dbReference>
<dbReference type="PANTHER" id="PTHR30037:SF3">
    <property type="entry name" value="BLR0857 PROTEIN"/>
    <property type="match status" value="1"/>
</dbReference>
<organism evidence="1">
    <name type="scientific">hydrothermal vent metagenome</name>
    <dbReference type="NCBI Taxonomy" id="652676"/>
    <lineage>
        <taxon>unclassified sequences</taxon>
        <taxon>metagenomes</taxon>
        <taxon>ecological metagenomes</taxon>
    </lineage>
</organism>